<dbReference type="Proteomes" id="UP001497644">
    <property type="component" value="Chromosome 5"/>
</dbReference>
<evidence type="ECO:0000313" key="2">
    <source>
        <dbReference type="EMBL" id="CAL1685058.1"/>
    </source>
</evidence>
<protein>
    <submittedName>
        <fullName evidence="2">Uncharacterized protein</fullName>
    </submittedName>
</protein>
<organism evidence="2 3">
    <name type="scientific">Lasius platythorax</name>
    <dbReference type="NCBI Taxonomy" id="488582"/>
    <lineage>
        <taxon>Eukaryota</taxon>
        <taxon>Metazoa</taxon>
        <taxon>Ecdysozoa</taxon>
        <taxon>Arthropoda</taxon>
        <taxon>Hexapoda</taxon>
        <taxon>Insecta</taxon>
        <taxon>Pterygota</taxon>
        <taxon>Neoptera</taxon>
        <taxon>Endopterygota</taxon>
        <taxon>Hymenoptera</taxon>
        <taxon>Apocrita</taxon>
        <taxon>Aculeata</taxon>
        <taxon>Formicoidea</taxon>
        <taxon>Formicidae</taxon>
        <taxon>Formicinae</taxon>
        <taxon>Lasius</taxon>
        <taxon>Lasius</taxon>
    </lineage>
</organism>
<keyword evidence="1" id="KW-1133">Transmembrane helix</keyword>
<proteinExistence type="predicted"/>
<keyword evidence="1" id="KW-0472">Membrane</keyword>
<evidence type="ECO:0000256" key="1">
    <source>
        <dbReference type="SAM" id="Phobius"/>
    </source>
</evidence>
<feature type="transmembrane region" description="Helical" evidence="1">
    <location>
        <begin position="21"/>
        <end position="42"/>
    </location>
</feature>
<keyword evidence="1" id="KW-0812">Transmembrane</keyword>
<dbReference type="AlphaFoldDB" id="A0AAV2NXM5"/>
<reference evidence="2" key="1">
    <citation type="submission" date="2024-04" db="EMBL/GenBank/DDBJ databases">
        <authorList>
            <consortium name="Molecular Ecology Group"/>
        </authorList>
    </citation>
    <scope>NUCLEOTIDE SEQUENCE</scope>
</reference>
<evidence type="ECO:0000313" key="3">
    <source>
        <dbReference type="Proteomes" id="UP001497644"/>
    </source>
</evidence>
<keyword evidence="3" id="KW-1185">Reference proteome</keyword>
<accession>A0AAV2NXM5</accession>
<sequence length="84" mass="9482">MNHKSRYCPPRSSRFSQSCDWLNYLYLFHLITTPVCSGIRMVNALEGSGKTSTLALSMKNFPWAVRALGHIAGCYTRTTTIVRP</sequence>
<dbReference type="EMBL" id="OZ034828">
    <property type="protein sequence ID" value="CAL1685058.1"/>
    <property type="molecule type" value="Genomic_DNA"/>
</dbReference>
<name>A0AAV2NXM5_9HYME</name>
<gene>
    <name evidence="2" type="ORF">LPLAT_LOCUS10544</name>
</gene>